<dbReference type="Proteomes" id="UP001203207">
    <property type="component" value="Unassembled WGS sequence"/>
</dbReference>
<keyword evidence="2" id="KW-0812">Transmembrane</keyword>
<gene>
    <name evidence="4" type="ORF">AArcSt2_16560</name>
</gene>
<keyword evidence="2" id="KW-1133">Transmembrane helix</keyword>
<keyword evidence="2" id="KW-0472">Membrane</keyword>
<feature type="domain" description="DUF4350" evidence="3">
    <location>
        <begin position="95"/>
        <end position="297"/>
    </location>
</feature>
<reference evidence="4" key="2">
    <citation type="submission" date="2022-02" db="EMBL/GenBank/DDBJ databases">
        <authorList>
            <person name="Elcheninov A.G."/>
            <person name="Sorokin D.Y."/>
            <person name="Kublanov I.V."/>
        </authorList>
    </citation>
    <scope>NUCLEOTIDE SEQUENCE</scope>
    <source>
        <strain evidence="4">AArc-St2</strain>
    </source>
</reference>
<protein>
    <submittedName>
        <fullName evidence="4">DUF4350 domain-containing protein</fullName>
    </submittedName>
</protein>
<accession>A0AAE3G074</accession>
<evidence type="ECO:0000313" key="4">
    <source>
        <dbReference type="EMBL" id="MCL9818551.1"/>
    </source>
</evidence>
<dbReference type="RefSeq" id="WP_250586334.1">
    <property type="nucleotide sequence ID" value="NZ_JAKRVX010000015.1"/>
</dbReference>
<organism evidence="4 5">
    <name type="scientific">Natronocalculus amylovorans</name>
    <dbReference type="NCBI Taxonomy" id="2917812"/>
    <lineage>
        <taxon>Archaea</taxon>
        <taxon>Methanobacteriati</taxon>
        <taxon>Methanobacteriota</taxon>
        <taxon>Stenosarchaea group</taxon>
        <taxon>Halobacteria</taxon>
        <taxon>Halobacteriales</taxon>
        <taxon>Haloferacaceae</taxon>
        <taxon>Natronocalculus</taxon>
    </lineage>
</organism>
<dbReference type="SUPFAM" id="SSF52317">
    <property type="entry name" value="Class I glutamine amidotransferase-like"/>
    <property type="match status" value="1"/>
</dbReference>
<feature type="compositionally biased region" description="Pro residues" evidence="1">
    <location>
        <begin position="316"/>
        <end position="327"/>
    </location>
</feature>
<sequence>MRNRDPRSIGIYAGVFIGIVAAILLVASLGGFVLGDTGANSGTHTVDDDRYTDTYPDAIERSGAIDIDEAGESKTILIDQAHGNAFTRDEIDPLVTALIEAGHEVQYLDMFDPFAESLQDADAYVVIDPQQSFMPQETEALEEFAAADGRVLLLGGPSAAGGTDLLGELIGAPAAAGSTEFDSFSSQFGFGYGAGYLYNMERNANNFQSIYVEGAESDLSDGVEEVILDGPSPLVASNTATPILQTTDDTISSETRVEDTYTVAIQTGAIVAVGSADFITTDRFNQADNDVFISNLLSFAVSGDKEPGAPEADDPFAPPQEPVQPPADPDDVEIEEPADDTPPEEPATG</sequence>
<name>A0AAE3G074_9EURY</name>
<evidence type="ECO:0000256" key="2">
    <source>
        <dbReference type="SAM" id="Phobius"/>
    </source>
</evidence>
<keyword evidence="5" id="KW-1185">Reference proteome</keyword>
<comment type="caution">
    <text evidence="4">The sequence shown here is derived from an EMBL/GenBank/DDBJ whole genome shotgun (WGS) entry which is preliminary data.</text>
</comment>
<feature type="compositionally biased region" description="Acidic residues" evidence="1">
    <location>
        <begin position="328"/>
        <end position="343"/>
    </location>
</feature>
<dbReference type="AlphaFoldDB" id="A0AAE3G074"/>
<dbReference type="InterPro" id="IPR025646">
    <property type="entry name" value="DUF4350"/>
</dbReference>
<evidence type="ECO:0000259" key="3">
    <source>
        <dbReference type="Pfam" id="PF14258"/>
    </source>
</evidence>
<dbReference type="EMBL" id="JAKRVX010000015">
    <property type="protein sequence ID" value="MCL9818551.1"/>
    <property type="molecule type" value="Genomic_DNA"/>
</dbReference>
<proteinExistence type="predicted"/>
<dbReference type="InterPro" id="IPR029062">
    <property type="entry name" value="Class_I_gatase-like"/>
</dbReference>
<evidence type="ECO:0000256" key="1">
    <source>
        <dbReference type="SAM" id="MobiDB-lite"/>
    </source>
</evidence>
<feature type="region of interest" description="Disordered" evidence="1">
    <location>
        <begin position="303"/>
        <end position="349"/>
    </location>
</feature>
<dbReference type="Pfam" id="PF14258">
    <property type="entry name" value="DUF4350"/>
    <property type="match status" value="1"/>
</dbReference>
<evidence type="ECO:0000313" key="5">
    <source>
        <dbReference type="Proteomes" id="UP001203207"/>
    </source>
</evidence>
<feature type="transmembrane region" description="Helical" evidence="2">
    <location>
        <begin position="12"/>
        <end position="34"/>
    </location>
</feature>
<reference evidence="4" key="1">
    <citation type="journal article" date="2022" name="Syst. Appl. Microbiol.">
        <title>Natronocalculus amylovorans gen. nov., sp. nov., and Natranaeroarchaeum aerophilus sp. nov., dominant culturable amylolytic natronoarchaea from hypersaline soda lakes in southwestern Siberia.</title>
        <authorList>
            <person name="Sorokin D.Y."/>
            <person name="Elcheninov A.G."/>
            <person name="Khizhniak T.V."/>
            <person name="Koenen M."/>
            <person name="Bale N.J."/>
            <person name="Damste J.S.S."/>
            <person name="Kublanov I.V."/>
        </authorList>
    </citation>
    <scope>NUCLEOTIDE SEQUENCE</scope>
    <source>
        <strain evidence="4">AArc-St2</strain>
    </source>
</reference>